<proteinExistence type="predicted"/>
<dbReference type="InterPro" id="IPR029058">
    <property type="entry name" value="AB_hydrolase_fold"/>
</dbReference>
<dbReference type="PANTHER" id="PTHR15394:SF3">
    <property type="entry name" value="SERINE HYDROLASE RBBP9"/>
    <property type="match status" value="1"/>
</dbReference>
<dbReference type="RefSeq" id="WP_124872103.1">
    <property type="nucleotide sequence ID" value="NZ_RQJO01000007.1"/>
</dbReference>
<evidence type="ECO:0000313" key="1">
    <source>
        <dbReference type="EMBL" id="RRB07324.1"/>
    </source>
</evidence>
<protein>
    <submittedName>
        <fullName evidence="1">Serine hydrolase family protein</fullName>
    </submittedName>
</protein>
<dbReference type="SUPFAM" id="SSF53474">
    <property type="entry name" value="alpha/beta-Hydrolases"/>
    <property type="match status" value="1"/>
</dbReference>
<dbReference type="Pfam" id="PF06821">
    <property type="entry name" value="Ser_hydrolase"/>
    <property type="match status" value="1"/>
</dbReference>
<dbReference type="PANTHER" id="PTHR15394">
    <property type="entry name" value="SERINE HYDROLASE RBBP9"/>
    <property type="match status" value="1"/>
</dbReference>
<dbReference type="OrthoDB" id="9804993at2"/>
<dbReference type="InterPro" id="IPR010662">
    <property type="entry name" value="RBBP9/YdeN"/>
</dbReference>
<dbReference type="EMBL" id="RQJO01000007">
    <property type="protein sequence ID" value="RRB07324.1"/>
    <property type="molecule type" value="Genomic_DNA"/>
</dbReference>
<name>A0A3P1C3C5_9BACT</name>
<comment type="caution">
    <text evidence="1">The sequence shown here is derived from an EMBL/GenBank/DDBJ whole genome shotgun (WGS) entry which is preliminary data.</text>
</comment>
<organism evidence="1 2">
    <name type="scientific">Larkinella rosea</name>
    <dbReference type="NCBI Taxonomy" id="2025312"/>
    <lineage>
        <taxon>Bacteria</taxon>
        <taxon>Pseudomonadati</taxon>
        <taxon>Bacteroidota</taxon>
        <taxon>Cytophagia</taxon>
        <taxon>Cytophagales</taxon>
        <taxon>Spirosomataceae</taxon>
        <taxon>Larkinella</taxon>
    </lineage>
</organism>
<sequence length="203" mass="22353">MKKQVLFIHSAGPQGAHAGSGDLVANLKQALGPQFRVISPKMPDPENPSYESWKHQLEKELLTLENDAILVGHSLGGSVLLKHLSEEYLPKPVAGLCVVAAPYWGKRGWKSKEFTLPNNLSKLAQLPGIFVFHSSDDEVVPPDHLTYYAEKLPFASVLRLSNGGHLFTHGSPELVAAIKRLAKTDKLKRPVPSKNKPRESQNQ</sequence>
<evidence type="ECO:0000313" key="2">
    <source>
        <dbReference type="Proteomes" id="UP000271925"/>
    </source>
</evidence>
<keyword evidence="1" id="KW-0378">Hydrolase</keyword>
<dbReference type="AlphaFoldDB" id="A0A3P1C3C5"/>
<dbReference type="Proteomes" id="UP000271925">
    <property type="component" value="Unassembled WGS sequence"/>
</dbReference>
<keyword evidence="2" id="KW-1185">Reference proteome</keyword>
<gene>
    <name evidence="1" type="ORF">EHT25_05985</name>
</gene>
<dbReference type="Gene3D" id="3.40.50.1820">
    <property type="entry name" value="alpha/beta hydrolase"/>
    <property type="match status" value="1"/>
</dbReference>
<accession>A0A3P1C3C5</accession>
<dbReference type="GO" id="GO:0016787">
    <property type="term" value="F:hydrolase activity"/>
    <property type="evidence" value="ECO:0007669"/>
    <property type="project" value="UniProtKB-KW"/>
</dbReference>
<reference evidence="1 2" key="1">
    <citation type="submission" date="2018-11" db="EMBL/GenBank/DDBJ databases">
        <authorList>
            <person name="Zhou Z."/>
            <person name="Wang G."/>
        </authorList>
    </citation>
    <scope>NUCLEOTIDE SEQUENCE [LARGE SCALE GENOMIC DNA]</scope>
    <source>
        <strain evidence="1 2">KCTC52004</strain>
    </source>
</reference>